<proteinExistence type="predicted"/>
<keyword evidence="5" id="KW-1185">Reference proteome</keyword>
<dbReference type="InterPro" id="IPR025877">
    <property type="entry name" value="MobA-like_NTP_Trfase"/>
</dbReference>
<keyword evidence="1" id="KW-0808">Transferase</keyword>
<evidence type="ECO:0000256" key="1">
    <source>
        <dbReference type="ARBA" id="ARBA00022679"/>
    </source>
</evidence>
<dbReference type="InterPro" id="IPR029044">
    <property type="entry name" value="Nucleotide-diphossugar_trans"/>
</dbReference>
<dbReference type="Gene3D" id="3.90.550.10">
    <property type="entry name" value="Spore Coat Polysaccharide Biosynthesis Protein SpsA, Chain A"/>
    <property type="match status" value="1"/>
</dbReference>
<dbReference type="CDD" id="cd02523">
    <property type="entry name" value="PC_cytidylyltransferase"/>
    <property type="match status" value="1"/>
</dbReference>
<dbReference type="EMBL" id="JANGCH010000001">
    <property type="protein sequence ID" value="MCQ5120700.1"/>
    <property type="molecule type" value="Genomic_DNA"/>
</dbReference>
<accession>A0ABT1SJ34</accession>
<dbReference type="RefSeq" id="WP_178200081.1">
    <property type="nucleotide sequence ID" value="NZ_JANGCH010000001.1"/>
</dbReference>
<name>A0ABT1SJ34_9FIRM</name>
<evidence type="ECO:0000313" key="5">
    <source>
        <dbReference type="Proteomes" id="UP001524435"/>
    </source>
</evidence>
<dbReference type="PANTHER" id="PTHR43584:SF5">
    <property type="entry name" value="PROTEIN LICC"/>
    <property type="match status" value="1"/>
</dbReference>
<sequence length="307" mass="35803">MELNRCQFELLSYIEEHGKKHYSWRELADALAISGTAVIKEQTFLLENHLLAQAEDNALEITESGLASLEPYRVERAVIFAAGFGSRMVPATLDTPKPLVMVNGVRIIDRLLDALVSKGIYDITIVRGYLKDKFDELLVKYPFLTFIDNDRYETENNISSALLAKEKIRNCYICAGDLLLSNPAIIKKYHYQSNYLASYALETDDWCFDFVNGYASHYRKGGTNCFNQYEITYWNEADCRKLVKDWEAAYALEKGYDLFWEFIPLVLYKEHYQVEIRQCRKTDIMEIDNFYELAEIDPHYRNMQTEK</sequence>
<dbReference type="Proteomes" id="UP001524435">
    <property type="component" value="Unassembled WGS sequence"/>
</dbReference>
<dbReference type="GO" id="GO:0016779">
    <property type="term" value="F:nucleotidyltransferase activity"/>
    <property type="evidence" value="ECO:0007669"/>
    <property type="project" value="UniProtKB-KW"/>
</dbReference>
<protein>
    <submittedName>
        <fullName evidence="4">Phosphocholine cytidylyltransferase family protein</fullName>
    </submittedName>
</protein>
<keyword evidence="2 4" id="KW-0548">Nucleotidyltransferase</keyword>
<feature type="domain" description="MobA-like NTP transferase" evidence="3">
    <location>
        <begin position="77"/>
        <end position="188"/>
    </location>
</feature>
<gene>
    <name evidence="4" type="ORF">NE663_00295</name>
</gene>
<dbReference type="SUPFAM" id="SSF53448">
    <property type="entry name" value="Nucleotide-diphospho-sugar transferases"/>
    <property type="match status" value="1"/>
</dbReference>
<dbReference type="Pfam" id="PF12804">
    <property type="entry name" value="NTP_transf_3"/>
    <property type="match status" value="1"/>
</dbReference>
<dbReference type="PANTHER" id="PTHR43584">
    <property type="entry name" value="NUCLEOTIDYL TRANSFERASE"/>
    <property type="match status" value="1"/>
</dbReference>
<reference evidence="4 5" key="1">
    <citation type="submission" date="2022-06" db="EMBL/GenBank/DDBJ databases">
        <title>Isolation of gut microbiota from human fecal samples.</title>
        <authorList>
            <person name="Pamer E.G."/>
            <person name="Barat B."/>
            <person name="Waligurski E."/>
            <person name="Medina S."/>
            <person name="Paddock L."/>
            <person name="Mostad J."/>
        </authorList>
    </citation>
    <scope>NUCLEOTIDE SEQUENCE [LARGE SCALE GENOMIC DNA]</scope>
    <source>
        <strain evidence="4 5">DFI.6.1</strain>
    </source>
</reference>
<evidence type="ECO:0000256" key="2">
    <source>
        <dbReference type="ARBA" id="ARBA00022695"/>
    </source>
</evidence>
<organism evidence="4 5">
    <name type="scientific">Massilicoli timonensis</name>
    <dbReference type="NCBI Taxonomy" id="2015901"/>
    <lineage>
        <taxon>Bacteria</taxon>
        <taxon>Bacillati</taxon>
        <taxon>Bacillota</taxon>
        <taxon>Erysipelotrichia</taxon>
        <taxon>Erysipelotrichales</taxon>
        <taxon>Erysipelotrichaceae</taxon>
        <taxon>Massilicoli</taxon>
    </lineage>
</organism>
<dbReference type="InterPro" id="IPR050065">
    <property type="entry name" value="GlmU-like"/>
</dbReference>
<evidence type="ECO:0000313" key="4">
    <source>
        <dbReference type="EMBL" id="MCQ5120700.1"/>
    </source>
</evidence>
<evidence type="ECO:0000259" key="3">
    <source>
        <dbReference type="Pfam" id="PF12804"/>
    </source>
</evidence>
<comment type="caution">
    <text evidence="4">The sequence shown here is derived from an EMBL/GenBank/DDBJ whole genome shotgun (WGS) entry which is preliminary data.</text>
</comment>